<evidence type="ECO:0000313" key="3">
    <source>
        <dbReference type="Proteomes" id="UP000248598"/>
    </source>
</evidence>
<accession>A0AAX2J2D3</accession>
<dbReference type="CDD" id="cd12108">
    <property type="entry name" value="Hr-like"/>
    <property type="match status" value="1"/>
</dbReference>
<reference evidence="2 3" key="1">
    <citation type="submission" date="2018-06" db="EMBL/GenBank/DDBJ databases">
        <authorList>
            <consortium name="Pathogen Informatics"/>
            <person name="Doyle S."/>
        </authorList>
    </citation>
    <scope>NUCLEOTIDE SEQUENCE [LARGE SCALE GENOMIC DNA]</scope>
    <source>
        <strain evidence="2 3">NCTC10529</strain>
    </source>
</reference>
<organism evidence="2 3">
    <name type="scientific">Kingella kingae</name>
    <dbReference type="NCBI Taxonomy" id="504"/>
    <lineage>
        <taxon>Bacteria</taxon>
        <taxon>Pseudomonadati</taxon>
        <taxon>Pseudomonadota</taxon>
        <taxon>Betaproteobacteria</taxon>
        <taxon>Neisseriales</taxon>
        <taxon>Neisseriaceae</taxon>
        <taxon>Kingella</taxon>
    </lineage>
</organism>
<dbReference type="GeneID" id="93261986"/>
<dbReference type="Gene3D" id="1.20.120.520">
    <property type="entry name" value="nmb1532 protein domain like"/>
    <property type="match status" value="1"/>
</dbReference>
<dbReference type="RefSeq" id="WP_003788727.1">
    <property type="nucleotide sequence ID" value="NZ_CP091518.1"/>
</dbReference>
<dbReference type="Proteomes" id="UP000248598">
    <property type="component" value="Chromosome 1"/>
</dbReference>
<protein>
    <submittedName>
        <fullName evidence="2">Uncharacterized conserved protein</fullName>
    </submittedName>
</protein>
<evidence type="ECO:0000259" key="1">
    <source>
        <dbReference type="Pfam" id="PF01814"/>
    </source>
</evidence>
<dbReference type="InterPro" id="IPR012312">
    <property type="entry name" value="Hemerythrin-like"/>
</dbReference>
<dbReference type="Pfam" id="PF01814">
    <property type="entry name" value="Hemerythrin"/>
    <property type="match status" value="1"/>
</dbReference>
<proteinExistence type="predicted"/>
<sequence>MLSFTNQSAPTWDEPIDMLFACHGKVKKFCQQLTLLPDYLAQNGANEAACTAIKQICTYFNQAAPLHHEDEEQDFFPALLQYAPQAQDDVNELLRQHGSLHANWDALREELGALLQGKQQHLSADLIARFVSGYDKHIAIEESLFDLGRACIPVAQRQAIGKIMAARRLPK</sequence>
<gene>
    <name evidence="2" type="ORF">NCTC10529_00675</name>
</gene>
<evidence type="ECO:0000313" key="2">
    <source>
        <dbReference type="EMBL" id="SQH24489.1"/>
    </source>
</evidence>
<feature type="domain" description="Hemerythrin-like" evidence="1">
    <location>
        <begin position="15"/>
        <end position="144"/>
    </location>
</feature>
<name>A0AAX2J2D3_KINKI</name>
<dbReference type="AlphaFoldDB" id="A0AAX2J2D3"/>
<dbReference type="EMBL" id="LS483426">
    <property type="protein sequence ID" value="SQH24489.1"/>
    <property type="molecule type" value="Genomic_DNA"/>
</dbReference>